<proteinExistence type="predicted"/>
<dbReference type="AlphaFoldDB" id="D6RJN4"/>
<comment type="caution">
    <text evidence="1">The sequence shown here is derived from an EMBL/GenBank/DDBJ whole genome shotgun (WGS) entry which is preliminary data.</text>
</comment>
<dbReference type="InParanoid" id="D6RJN4"/>
<organism evidence="1 2">
    <name type="scientific">Coprinopsis cinerea (strain Okayama-7 / 130 / ATCC MYA-4618 / FGSC 9003)</name>
    <name type="common">Inky cap fungus</name>
    <name type="synonym">Hormographiella aspergillata</name>
    <dbReference type="NCBI Taxonomy" id="240176"/>
    <lineage>
        <taxon>Eukaryota</taxon>
        <taxon>Fungi</taxon>
        <taxon>Dikarya</taxon>
        <taxon>Basidiomycota</taxon>
        <taxon>Agaricomycotina</taxon>
        <taxon>Agaricomycetes</taxon>
        <taxon>Agaricomycetidae</taxon>
        <taxon>Agaricales</taxon>
        <taxon>Agaricineae</taxon>
        <taxon>Psathyrellaceae</taxon>
        <taxon>Coprinopsis</taxon>
    </lineage>
</organism>
<dbReference type="KEGG" id="cci:CC1G_13573"/>
<dbReference type="Proteomes" id="UP000001861">
    <property type="component" value="Unassembled WGS sequence"/>
</dbReference>
<dbReference type="OrthoDB" id="341421at2759"/>
<evidence type="ECO:0008006" key="3">
    <source>
        <dbReference type="Google" id="ProtNLM"/>
    </source>
</evidence>
<gene>
    <name evidence="1" type="ORF">CC1G_13573</name>
</gene>
<sequence>MGNSWDPFMMINTSDTCAATRLHQCRGMGTYMNDVSRKFQGPYDRHRVPDLTEGEYLARKKLINQVVTWGHEMTEKTKSKYDYEYIPILYRYEVVKTAAKRERDWGHLVFTDLTTTRMLLVMLFPETCNCGNFSHHDYDALTKYHADRFMSLLKYVYHDESPPEWVRATYLTPKEKFVLPEEFFDFSKAFSPAETKDRMASGKLPIFHVTADNFVPSLLESEVEKIDNLLSRGRSAKVPSAEIKNQVLGSKRNRPEVASSWKHRQARQCSYCEEIKEKGLMICSRCKLAHYCTNDLRGPVTNSSARRLELSISN</sequence>
<reference evidence="1 2" key="1">
    <citation type="journal article" date="2010" name="Proc. Natl. Acad. Sci. U.S.A.">
        <title>Insights into evolution of multicellular fungi from the assembled chromosomes of the mushroom Coprinopsis cinerea (Coprinus cinereus).</title>
        <authorList>
            <person name="Stajich J.E."/>
            <person name="Wilke S.K."/>
            <person name="Ahren D."/>
            <person name="Au C.H."/>
            <person name="Birren B.W."/>
            <person name="Borodovsky M."/>
            <person name="Burns C."/>
            <person name="Canback B."/>
            <person name="Casselton L.A."/>
            <person name="Cheng C.K."/>
            <person name="Deng J."/>
            <person name="Dietrich F.S."/>
            <person name="Fargo D.C."/>
            <person name="Farman M.L."/>
            <person name="Gathman A.C."/>
            <person name="Goldberg J."/>
            <person name="Guigo R."/>
            <person name="Hoegger P.J."/>
            <person name="Hooker J.B."/>
            <person name="Huggins A."/>
            <person name="James T.Y."/>
            <person name="Kamada T."/>
            <person name="Kilaru S."/>
            <person name="Kodira C."/>
            <person name="Kues U."/>
            <person name="Kupfer D."/>
            <person name="Kwan H.S."/>
            <person name="Lomsadze A."/>
            <person name="Li W."/>
            <person name="Lilly W.W."/>
            <person name="Ma L.J."/>
            <person name="Mackey A.J."/>
            <person name="Manning G."/>
            <person name="Martin F."/>
            <person name="Muraguchi H."/>
            <person name="Natvig D.O."/>
            <person name="Palmerini H."/>
            <person name="Ramesh M.A."/>
            <person name="Rehmeyer C.J."/>
            <person name="Roe B.A."/>
            <person name="Shenoy N."/>
            <person name="Stanke M."/>
            <person name="Ter-Hovhannisyan V."/>
            <person name="Tunlid A."/>
            <person name="Velagapudi R."/>
            <person name="Vision T.J."/>
            <person name="Zeng Q."/>
            <person name="Zolan M.E."/>
            <person name="Pukkila P.J."/>
        </authorList>
    </citation>
    <scope>NUCLEOTIDE SEQUENCE [LARGE SCALE GENOMIC DNA]</scope>
    <source>
        <strain evidence="2">Okayama-7 / 130 / ATCC MYA-4618 / FGSC 9003</strain>
    </source>
</reference>
<evidence type="ECO:0000313" key="1">
    <source>
        <dbReference type="EMBL" id="EFI28551.1"/>
    </source>
</evidence>
<accession>D6RJN4</accession>
<dbReference type="GeneID" id="6015809"/>
<dbReference type="HOGENOM" id="CLU_868754_0_0_1"/>
<keyword evidence="2" id="KW-1185">Reference proteome</keyword>
<dbReference type="EMBL" id="AACS02000001">
    <property type="protein sequence ID" value="EFI28551.1"/>
    <property type="molecule type" value="Genomic_DNA"/>
</dbReference>
<dbReference type="eggNOG" id="ENOG502SKI3">
    <property type="taxonomic scope" value="Eukaryota"/>
</dbReference>
<name>D6RJN4_COPC7</name>
<evidence type="ECO:0000313" key="2">
    <source>
        <dbReference type="Proteomes" id="UP000001861"/>
    </source>
</evidence>
<dbReference type="RefSeq" id="XP_002912045.1">
    <property type="nucleotide sequence ID" value="XM_002911999.1"/>
</dbReference>
<dbReference type="OMA" id="DMTTTRF"/>
<protein>
    <recommendedName>
        <fullName evidence="3">MYND-type domain-containing protein</fullName>
    </recommendedName>
</protein>
<dbReference type="VEuPathDB" id="FungiDB:CC1G_13573"/>